<dbReference type="Proteomes" id="UP001331761">
    <property type="component" value="Unassembled WGS sequence"/>
</dbReference>
<reference evidence="16 17" key="1">
    <citation type="submission" date="2019-10" db="EMBL/GenBank/DDBJ databases">
        <title>Assembly and Annotation for the nematode Trichostrongylus colubriformis.</title>
        <authorList>
            <person name="Martin J."/>
        </authorList>
    </citation>
    <scope>NUCLEOTIDE SEQUENCE [LARGE SCALE GENOMIC DNA]</scope>
    <source>
        <strain evidence="16">G859</strain>
        <tissue evidence="16">Whole worm</tissue>
    </source>
</reference>
<dbReference type="Gene3D" id="3.90.550.10">
    <property type="entry name" value="Spore Coat Polysaccharide Biosynthesis Protein SpsA, Chain A"/>
    <property type="match status" value="1"/>
</dbReference>
<evidence type="ECO:0000256" key="13">
    <source>
        <dbReference type="ARBA" id="ARBA00023211"/>
    </source>
</evidence>
<keyword evidence="6 14" id="KW-0430">Lectin</keyword>
<dbReference type="EC" id="2.4.1.-" evidence="14"/>
<evidence type="ECO:0000256" key="14">
    <source>
        <dbReference type="RuleBase" id="RU361242"/>
    </source>
</evidence>
<keyword evidence="14" id="KW-0328">Glycosyltransferase</keyword>
<evidence type="ECO:0000256" key="8">
    <source>
        <dbReference type="ARBA" id="ARBA00022989"/>
    </source>
</evidence>
<comment type="similarity">
    <text evidence="4 14">Belongs to the glycosyltransferase 2 family. GalNAc-T subfamily.</text>
</comment>
<dbReference type="GO" id="GO:0000139">
    <property type="term" value="C:Golgi membrane"/>
    <property type="evidence" value="ECO:0007669"/>
    <property type="project" value="UniProtKB-SubCell"/>
</dbReference>
<keyword evidence="8 14" id="KW-1133">Transmembrane helix</keyword>
<accession>A0AAN8FNH2</accession>
<dbReference type="InterPro" id="IPR001173">
    <property type="entry name" value="Glyco_trans_2-like"/>
</dbReference>
<keyword evidence="13 14" id="KW-0464">Manganese</keyword>
<dbReference type="GO" id="GO:0005112">
    <property type="term" value="F:Notch binding"/>
    <property type="evidence" value="ECO:0007669"/>
    <property type="project" value="TreeGrafter"/>
</dbReference>
<evidence type="ECO:0000256" key="5">
    <source>
        <dbReference type="ARBA" id="ARBA00022692"/>
    </source>
</evidence>
<evidence type="ECO:0000256" key="10">
    <source>
        <dbReference type="ARBA" id="ARBA00023136"/>
    </source>
</evidence>
<evidence type="ECO:0000256" key="4">
    <source>
        <dbReference type="ARBA" id="ARBA00005680"/>
    </source>
</evidence>
<dbReference type="Pfam" id="PF00535">
    <property type="entry name" value="Glycos_transf_2"/>
    <property type="match status" value="1"/>
</dbReference>
<evidence type="ECO:0000256" key="12">
    <source>
        <dbReference type="ARBA" id="ARBA00023180"/>
    </source>
</evidence>
<dbReference type="GO" id="GO:0008593">
    <property type="term" value="P:regulation of Notch signaling pathway"/>
    <property type="evidence" value="ECO:0007669"/>
    <property type="project" value="TreeGrafter"/>
</dbReference>
<dbReference type="FunFam" id="3.90.550.10:FF:000053">
    <property type="entry name" value="Polypeptide N-acetylgalactosaminyltransferase"/>
    <property type="match status" value="1"/>
</dbReference>
<protein>
    <recommendedName>
        <fullName evidence="14">Polypeptide N-acetylgalactosaminyltransferase</fullName>
        <ecNumber evidence="14">2.4.1.-</ecNumber>
    </recommendedName>
    <alternativeName>
        <fullName evidence="14">Protein-UDP acetylgalactosaminyltransferase</fullName>
    </alternativeName>
</protein>
<keyword evidence="14" id="KW-0808">Transferase</keyword>
<organism evidence="16 17">
    <name type="scientific">Trichostrongylus colubriformis</name>
    <name type="common">Black scour worm</name>
    <dbReference type="NCBI Taxonomy" id="6319"/>
    <lineage>
        <taxon>Eukaryota</taxon>
        <taxon>Metazoa</taxon>
        <taxon>Ecdysozoa</taxon>
        <taxon>Nematoda</taxon>
        <taxon>Chromadorea</taxon>
        <taxon>Rhabditida</taxon>
        <taxon>Rhabditina</taxon>
        <taxon>Rhabditomorpha</taxon>
        <taxon>Strongyloidea</taxon>
        <taxon>Trichostrongylidae</taxon>
        <taxon>Trichostrongylus</taxon>
    </lineage>
</organism>
<dbReference type="Pfam" id="PF00652">
    <property type="entry name" value="Ricin_B_lectin"/>
    <property type="match status" value="1"/>
</dbReference>
<dbReference type="Gene3D" id="2.80.10.50">
    <property type="match status" value="1"/>
</dbReference>
<feature type="transmembrane region" description="Helical" evidence="14">
    <location>
        <begin position="7"/>
        <end position="26"/>
    </location>
</feature>
<dbReference type="PANTHER" id="PTHR11675:SF63">
    <property type="entry name" value="POLYPEPTIDE N-ACETYLGALACTOSAMINYLTRANSFERASE"/>
    <property type="match status" value="1"/>
</dbReference>
<evidence type="ECO:0000256" key="9">
    <source>
        <dbReference type="ARBA" id="ARBA00023034"/>
    </source>
</evidence>
<comment type="caution">
    <text evidence="16">The sequence shown here is derived from an EMBL/GenBank/DDBJ whole genome shotgun (WGS) entry which is preliminary data.</text>
</comment>
<evidence type="ECO:0000256" key="11">
    <source>
        <dbReference type="ARBA" id="ARBA00023157"/>
    </source>
</evidence>
<dbReference type="SUPFAM" id="SSF50370">
    <property type="entry name" value="Ricin B-like lectins"/>
    <property type="match status" value="1"/>
</dbReference>
<evidence type="ECO:0000256" key="7">
    <source>
        <dbReference type="ARBA" id="ARBA00022968"/>
    </source>
</evidence>
<dbReference type="SMART" id="SM00458">
    <property type="entry name" value="RICIN"/>
    <property type="match status" value="1"/>
</dbReference>
<keyword evidence="5 14" id="KW-0812">Transmembrane</keyword>
<dbReference type="GO" id="GO:0030246">
    <property type="term" value="F:carbohydrate binding"/>
    <property type="evidence" value="ECO:0007669"/>
    <property type="project" value="UniProtKB-KW"/>
</dbReference>
<dbReference type="CDD" id="cd02510">
    <property type="entry name" value="pp-GalNAc-T"/>
    <property type="match status" value="1"/>
</dbReference>
<evidence type="ECO:0000313" key="17">
    <source>
        <dbReference type="Proteomes" id="UP001331761"/>
    </source>
</evidence>
<keyword evidence="10 14" id="KW-0472">Membrane</keyword>
<name>A0AAN8FNH2_TRICO</name>
<keyword evidence="7" id="KW-0735">Signal-anchor</keyword>
<comment type="subcellular location">
    <subcellularLocation>
        <location evidence="2 14">Golgi apparatus membrane</location>
        <topology evidence="2 14">Single-pass type II membrane protein</topology>
    </subcellularLocation>
</comment>
<evidence type="ECO:0000259" key="15">
    <source>
        <dbReference type="SMART" id="SM00458"/>
    </source>
</evidence>
<dbReference type="InterPro" id="IPR045885">
    <property type="entry name" value="GalNAc-T"/>
</dbReference>
<dbReference type="PANTHER" id="PTHR11675">
    <property type="entry name" value="N-ACETYLGALACTOSAMINYLTRANSFERASE"/>
    <property type="match status" value="1"/>
</dbReference>
<dbReference type="GO" id="GO:0004653">
    <property type="term" value="F:polypeptide N-acetylgalactosaminyltransferase activity"/>
    <property type="evidence" value="ECO:0007669"/>
    <property type="project" value="TreeGrafter"/>
</dbReference>
<keyword evidence="9 14" id="KW-0333">Golgi apparatus</keyword>
<comment type="cofactor">
    <cofactor evidence="1 14">
        <name>Mn(2+)</name>
        <dbReference type="ChEBI" id="CHEBI:29035"/>
    </cofactor>
</comment>
<dbReference type="GO" id="GO:0006493">
    <property type="term" value="P:protein O-linked glycosylation"/>
    <property type="evidence" value="ECO:0007669"/>
    <property type="project" value="TreeGrafter"/>
</dbReference>
<dbReference type="InterPro" id="IPR035992">
    <property type="entry name" value="Ricin_B-like_lectins"/>
</dbReference>
<keyword evidence="12" id="KW-0325">Glycoprotein</keyword>
<keyword evidence="17" id="KW-1185">Reference proteome</keyword>
<evidence type="ECO:0000256" key="3">
    <source>
        <dbReference type="ARBA" id="ARBA00004922"/>
    </source>
</evidence>
<gene>
    <name evidence="16" type="ORF">GCK32_000825</name>
</gene>
<dbReference type="AlphaFoldDB" id="A0AAN8FNH2"/>
<feature type="domain" description="Ricin B lectin" evidence="15">
    <location>
        <begin position="512"/>
        <end position="636"/>
    </location>
</feature>
<dbReference type="EMBL" id="WIXE01005579">
    <property type="protein sequence ID" value="KAK5982072.1"/>
    <property type="molecule type" value="Genomic_DNA"/>
</dbReference>
<sequence length="639" mass="73658">MFGRRKVAPFCAILGVWALVTLYFFGRSGPLPTAHSLLRDDEPIGREQLVNGPNIKLQDINNDFNVDEYKKVENDFDDHKIGDEDVKELSKVDEEMKEEAKEIEKMENEDQQRDRVMPAAVIVPVNEREPEVDLEKLAILNSPEEEEQKKALFEKYQFNGLLSDRIGYRRKIPDSRNSQCPHTFMTSLPRVSIIVCYFNESPSVLIRMVNSIIDRTPLDLIQEILLIDDSSEWPEASLQAADYQRKHPQWSMVKFLQTPSNQGLIRAKVFGARKARGEVLVFLDSHCEVNEEWLEPLLERIKEKPERVVCPIIDIIDLDTMKYVESPVCKGGVNWGLTFKWDYPPHTYFSQDHKNFIRPLKSATMAGGLFAIDRSYFFKIGSYDEGMDVWGAENVEISFRIWMCGGELEIIPCSRVGHIFRRKRPYGLASDSMGKNSIRAARVWLDEYLPEFFKARPYLETRVDYGDISSRLELKKTLQCKPFKWYLENIYPELLPGNIPDKLDIVNTPIQNGKKFQIRLANSTFCLTAESTNGRIARGNRVEMGICHGKRNQQWRWTENNEFRPMGSSRLCLDSLKGVSLLKCHNQRAHQDWQVTKDGKFYNKAMGKCIKADPELLSLAVLQFCSLASNFVVEEVTAE</sequence>
<keyword evidence="11 14" id="KW-1015">Disulfide bond</keyword>
<evidence type="ECO:0000256" key="1">
    <source>
        <dbReference type="ARBA" id="ARBA00001936"/>
    </source>
</evidence>
<dbReference type="InterPro" id="IPR000772">
    <property type="entry name" value="Ricin_B_lectin"/>
</dbReference>
<dbReference type="SUPFAM" id="SSF53448">
    <property type="entry name" value="Nucleotide-diphospho-sugar transferases"/>
    <property type="match status" value="1"/>
</dbReference>
<evidence type="ECO:0000313" key="16">
    <source>
        <dbReference type="EMBL" id="KAK5982072.1"/>
    </source>
</evidence>
<proteinExistence type="inferred from homology"/>
<evidence type="ECO:0000256" key="2">
    <source>
        <dbReference type="ARBA" id="ARBA00004323"/>
    </source>
</evidence>
<dbReference type="PROSITE" id="PS50231">
    <property type="entry name" value="RICIN_B_LECTIN"/>
    <property type="match status" value="1"/>
</dbReference>
<evidence type="ECO:0000256" key="6">
    <source>
        <dbReference type="ARBA" id="ARBA00022734"/>
    </source>
</evidence>
<dbReference type="InterPro" id="IPR029044">
    <property type="entry name" value="Nucleotide-diphossugar_trans"/>
</dbReference>
<comment type="pathway">
    <text evidence="3 14">Protein modification; protein glycosylation.</text>
</comment>